<evidence type="ECO:0000313" key="1">
    <source>
        <dbReference type="EMBL" id="SDQ01252.1"/>
    </source>
</evidence>
<gene>
    <name evidence="1" type="ORF">SAMN05216213_113134</name>
</gene>
<protein>
    <submittedName>
        <fullName evidence="1">Uncharacterized protein</fullName>
    </submittedName>
</protein>
<evidence type="ECO:0000313" key="2">
    <source>
        <dbReference type="Proteomes" id="UP000199460"/>
    </source>
</evidence>
<organism evidence="1 2">
    <name type="scientific">Ectopseudomonas guguanensis</name>
    <dbReference type="NCBI Taxonomy" id="1198456"/>
    <lineage>
        <taxon>Bacteria</taxon>
        <taxon>Pseudomonadati</taxon>
        <taxon>Pseudomonadota</taxon>
        <taxon>Gammaproteobacteria</taxon>
        <taxon>Pseudomonadales</taxon>
        <taxon>Pseudomonadaceae</taxon>
        <taxon>Ectopseudomonas</taxon>
    </lineage>
</organism>
<dbReference type="EMBL" id="FNJJ01000013">
    <property type="protein sequence ID" value="SDQ01252.1"/>
    <property type="molecule type" value="Genomic_DNA"/>
</dbReference>
<dbReference type="AlphaFoldDB" id="A0A1H0XEE6"/>
<dbReference type="Proteomes" id="UP000199460">
    <property type="component" value="Unassembled WGS sequence"/>
</dbReference>
<sequence>MDISIEQSGGADSETWLVTAGSLRLYFRNQRSALEFASKLKERVDSPHSLPEIEVGAFEEVAEMSCTG</sequence>
<dbReference type="GeneID" id="300933430"/>
<keyword evidence="2" id="KW-1185">Reference proteome</keyword>
<dbReference type="RefSeq" id="WP_090433384.1">
    <property type="nucleotide sequence ID" value="NZ_CP040349.1"/>
</dbReference>
<proteinExistence type="predicted"/>
<dbReference type="OrthoDB" id="6998275at2"/>
<accession>A0A1H0XEE6</accession>
<reference evidence="2" key="1">
    <citation type="submission" date="2016-10" db="EMBL/GenBank/DDBJ databases">
        <authorList>
            <person name="Varghese N."/>
            <person name="Submissions S."/>
        </authorList>
    </citation>
    <scope>NUCLEOTIDE SEQUENCE [LARGE SCALE GENOMIC DNA]</scope>
    <source>
        <strain evidence="2">JCM 18416</strain>
    </source>
</reference>
<name>A0A1H0XEE6_9GAMM</name>